<comment type="similarity">
    <text evidence="11">Belongs to the NhaA Na(+)/H(+) (TC 2.A.33) antiporter family.</text>
</comment>
<evidence type="ECO:0000256" key="3">
    <source>
        <dbReference type="ARBA" id="ARBA00022449"/>
    </source>
</evidence>
<evidence type="ECO:0000256" key="9">
    <source>
        <dbReference type="ARBA" id="ARBA00023136"/>
    </source>
</evidence>
<comment type="catalytic activity">
    <reaction evidence="11">
        <text>Na(+)(in) + 2 H(+)(out) = Na(+)(out) + 2 H(+)(in)</text>
        <dbReference type="Rhea" id="RHEA:29251"/>
        <dbReference type="ChEBI" id="CHEBI:15378"/>
        <dbReference type="ChEBI" id="CHEBI:29101"/>
    </reaction>
</comment>
<dbReference type="GO" id="GO:0005886">
    <property type="term" value="C:plasma membrane"/>
    <property type="evidence" value="ECO:0007669"/>
    <property type="project" value="UniProtKB-SubCell"/>
</dbReference>
<dbReference type="PANTHER" id="PTHR30341">
    <property type="entry name" value="SODIUM ION/PROTON ANTIPORTER NHAA-RELATED"/>
    <property type="match status" value="1"/>
</dbReference>
<evidence type="ECO:0000256" key="12">
    <source>
        <dbReference type="SAM" id="MobiDB-lite"/>
    </source>
</evidence>
<sequence length="470" mass="49197">MPTDLNEPWKSPVWRTRPAFLYSRKPLARYVGRPAAEFLKIEPAAGMVLVACAVLALVWANSPWAASYQAVWGMDITIRIGSFELHHSLKDWINDGLMAVFFFVVGMEIKSEIVSGELRQVRNAVAPVAGAIGGMAVPALLYAAFNAGGEGAGGWGVPMATDIAFAVGVLALFGSRIPSAAKVFLLTLAIVDDLGAIAVIAVFYTDDLSMPWLAAAGAILALAISLRVLNVWSGPVYLVVGISLWLAVLESGIHATIAGVAMGLLISAKPLLDPHAAHAKAQELAKDGLTLGETERLVRLTRDAQPPTHRLQHQHHPFSSFIVLPLFALANAGVVLSGDLLAAAAASTVTIGIVFGLVVGKTLGITAAVWIAVRTGAGRLPEGTRWPLLTGIAAVAGIGFTVALFITELAFHDAALLTDEAKIGVLAGSFAAALIGSAIIAFTAPREPERQPEDDEEDAAERDPAGAGAR</sequence>
<keyword evidence="4 11" id="KW-1003">Cell membrane</keyword>
<feature type="transmembrane region" description="Helical" evidence="11">
    <location>
        <begin position="183"/>
        <end position="204"/>
    </location>
</feature>
<dbReference type="Pfam" id="PF06965">
    <property type="entry name" value="Na_H_antiport_1"/>
    <property type="match status" value="1"/>
</dbReference>
<evidence type="ECO:0000256" key="11">
    <source>
        <dbReference type="HAMAP-Rule" id="MF_01844"/>
    </source>
</evidence>
<dbReference type="AlphaFoldDB" id="A0A2T0ULD2"/>
<reference evidence="13 14" key="1">
    <citation type="submission" date="2018-03" db="EMBL/GenBank/DDBJ databases">
        <title>Genomic Encyclopedia of Type Strains, Phase III (KMG-III): the genomes of soil and plant-associated and newly described type strains.</title>
        <authorList>
            <person name="Whitman W."/>
        </authorList>
    </citation>
    <scope>NUCLEOTIDE SEQUENCE [LARGE SCALE GENOMIC DNA]</scope>
    <source>
        <strain evidence="13 14">CGMCC 4.7067</strain>
    </source>
</reference>
<feature type="transmembrane region" description="Helical" evidence="11">
    <location>
        <begin position="318"/>
        <end position="342"/>
    </location>
</feature>
<evidence type="ECO:0000256" key="7">
    <source>
        <dbReference type="ARBA" id="ARBA00023053"/>
    </source>
</evidence>
<comment type="function">
    <text evidence="11">Na(+)/H(+) antiporter that extrudes sodium in exchange for external protons.</text>
</comment>
<keyword evidence="2 11" id="KW-0813">Transport</keyword>
<evidence type="ECO:0000256" key="6">
    <source>
        <dbReference type="ARBA" id="ARBA00022989"/>
    </source>
</evidence>
<keyword evidence="14" id="KW-1185">Reference proteome</keyword>
<keyword evidence="6 11" id="KW-1133">Transmembrane helix</keyword>
<evidence type="ECO:0000256" key="2">
    <source>
        <dbReference type="ARBA" id="ARBA00022448"/>
    </source>
</evidence>
<evidence type="ECO:0000256" key="10">
    <source>
        <dbReference type="ARBA" id="ARBA00023201"/>
    </source>
</evidence>
<dbReference type="InterPro" id="IPR023171">
    <property type="entry name" value="Na/H_antiporter_dom_sf"/>
</dbReference>
<dbReference type="EMBL" id="PVTJ01000005">
    <property type="protein sequence ID" value="PRY58694.1"/>
    <property type="molecule type" value="Genomic_DNA"/>
</dbReference>
<keyword evidence="10 11" id="KW-0739">Sodium transport</keyword>
<gene>
    <name evidence="11" type="primary">nhaA</name>
    <name evidence="13" type="ORF">B0I28_105409</name>
</gene>
<dbReference type="RefSeq" id="WP_106364751.1">
    <property type="nucleotide sequence ID" value="NZ_PVTJ01000005.1"/>
</dbReference>
<feature type="transmembrane region" description="Helical" evidence="11">
    <location>
        <begin position="92"/>
        <end position="109"/>
    </location>
</feature>
<evidence type="ECO:0000313" key="14">
    <source>
        <dbReference type="Proteomes" id="UP000238176"/>
    </source>
</evidence>
<dbReference type="GO" id="GO:0006885">
    <property type="term" value="P:regulation of pH"/>
    <property type="evidence" value="ECO:0007669"/>
    <property type="project" value="UniProtKB-UniRule"/>
</dbReference>
<organism evidence="13 14">
    <name type="scientific">Glycomyces artemisiae</name>
    <dbReference type="NCBI Taxonomy" id="1076443"/>
    <lineage>
        <taxon>Bacteria</taxon>
        <taxon>Bacillati</taxon>
        <taxon>Actinomycetota</taxon>
        <taxon>Actinomycetes</taxon>
        <taxon>Glycomycetales</taxon>
        <taxon>Glycomycetaceae</taxon>
        <taxon>Glycomyces</taxon>
    </lineage>
</organism>
<dbReference type="Gene3D" id="1.20.1530.10">
    <property type="entry name" value="Na+/H+ antiporter like domain"/>
    <property type="match status" value="1"/>
</dbReference>
<feature type="transmembrane region" description="Helical" evidence="11">
    <location>
        <begin position="388"/>
        <end position="411"/>
    </location>
</feature>
<keyword evidence="9 11" id="KW-0472">Membrane</keyword>
<proteinExistence type="inferred from homology"/>
<dbReference type="PANTHER" id="PTHR30341:SF0">
    <property type="entry name" value="NA(+)_H(+) ANTIPORTER NHAA"/>
    <property type="match status" value="1"/>
</dbReference>
<feature type="transmembrane region" description="Helical" evidence="11">
    <location>
        <begin position="121"/>
        <end position="143"/>
    </location>
</feature>
<dbReference type="GO" id="GO:0015385">
    <property type="term" value="F:sodium:proton antiporter activity"/>
    <property type="evidence" value="ECO:0007669"/>
    <property type="project" value="UniProtKB-UniRule"/>
</dbReference>
<feature type="transmembrane region" description="Helical" evidence="11">
    <location>
        <begin position="155"/>
        <end position="174"/>
    </location>
</feature>
<evidence type="ECO:0000256" key="4">
    <source>
        <dbReference type="ARBA" id="ARBA00022475"/>
    </source>
</evidence>
<dbReference type="HAMAP" id="MF_01844">
    <property type="entry name" value="NhaA"/>
    <property type="match status" value="1"/>
</dbReference>
<evidence type="ECO:0000313" key="13">
    <source>
        <dbReference type="EMBL" id="PRY58694.1"/>
    </source>
</evidence>
<keyword evidence="3 11" id="KW-0050">Antiport</keyword>
<name>A0A2T0ULD2_9ACTN</name>
<keyword evidence="5 11" id="KW-0812">Transmembrane</keyword>
<comment type="caution">
    <text evidence="13">The sequence shown here is derived from an EMBL/GenBank/DDBJ whole genome shotgun (WGS) entry which is preliminary data.</text>
</comment>
<comment type="subcellular location">
    <subcellularLocation>
        <location evidence="1">Cell inner membrane</location>
        <topology evidence="1">Multi-pass membrane protein</topology>
    </subcellularLocation>
    <subcellularLocation>
        <location evidence="11">Cell membrane</location>
        <topology evidence="11">Multi-pass membrane protein</topology>
    </subcellularLocation>
</comment>
<feature type="transmembrane region" description="Helical" evidence="11">
    <location>
        <begin position="43"/>
        <end position="60"/>
    </location>
</feature>
<keyword evidence="7 11" id="KW-0915">Sodium</keyword>
<protein>
    <recommendedName>
        <fullName evidence="11">Na(+)/H(+) antiporter NhaA</fullName>
    </recommendedName>
    <alternativeName>
        <fullName evidence="11">Sodium/proton antiporter NhaA</fullName>
    </alternativeName>
</protein>
<feature type="transmembrane region" description="Helical" evidence="11">
    <location>
        <begin position="423"/>
        <end position="444"/>
    </location>
</feature>
<keyword evidence="8 11" id="KW-0406">Ion transport</keyword>
<dbReference type="NCBIfam" id="TIGR00773">
    <property type="entry name" value="NhaA"/>
    <property type="match status" value="1"/>
</dbReference>
<evidence type="ECO:0000256" key="1">
    <source>
        <dbReference type="ARBA" id="ARBA00004429"/>
    </source>
</evidence>
<feature type="transmembrane region" description="Helical" evidence="11">
    <location>
        <begin position="236"/>
        <end position="266"/>
    </location>
</feature>
<feature type="transmembrane region" description="Helical" evidence="11">
    <location>
        <begin position="210"/>
        <end position="229"/>
    </location>
</feature>
<evidence type="ECO:0000256" key="5">
    <source>
        <dbReference type="ARBA" id="ARBA00022692"/>
    </source>
</evidence>
<accession>A0A2T0ULD2</accession>
<dbReference type="OrthoDB" id="117402at2"/>
<dbReference type="InterPro" id="IPR004670">
    <property type="entry name" value="NhaA"/>
</dbReference>
<dbReference type="Proteomes" id="UP000238176">
    <property type="component" value="Unassembled WGS sequence"/>
</dbReference>
<feature type="transmembrane region" description="Helical" evidence="11">
    <location>
        <begin position="349"/>
        <end position="373"/>
    </location>
</feature>
<evidence type="ECO:0000256" key="8">
    <source>
        <dbReference type="ARBA" id="ARBA00023065"/>
    </source>
</evidence>
<feature type="region of interest" description="Disordered" evidence="12">
    <location>
        <begin position="445"/>
        <end position="470"/>
    </location>
</feature>